<dbReference type="EMBL" id="JAUDFV010000020">
    <property type="protein sequence ID" value="KAL2740703.1"/>
    <property type="molecule type" value="Genomic_DNA"/>
</dbReference>
<feature type="compositionally biased region" description="Basic and acidic residues" evidence="1">
    <location>
        <begin position="36"/>
        <end position="45"/>
    </location>
</feature>
<name>A0ABD2C8Q9_VESSQ</name>
<gene>
    <name evidence="2" type="ORF">V1478_000844</name>
</gene>
<evidence type="ECO:0000313" key="2">
    <source>
        <dbReference type="EMBL" id="KAL2740703.1"/>
    </source>
</evidence>
<comment type="caution">
    <text evidence="2">The sequence shown here is derived from an EMBL/GenBank/DDBJ whole genome shotgun (WGS) entry which is preliminary data.</text>
</comment>
<evidence type="ECO:0000313" key="3">
    <source>
        <dbReference type="Proteomes" id="UP001607302"/>
    </source>
</evidence>
<accession>A0ABD2C8Q9</accession>
<dbReference type="AlphaFoldDB" id="A0ABD2C8Q9"/>
<reference evidence="2 3" key="1">
    <citation type="journal article" date="2024" name="Ann. Entomol. Soc. Am.">
        <title>Genomic analyses of the southern and eastern yellowjacket wasps (Hymenoptera: Vespidae) reveal evolutionary signatures of social life.</title>
        <authorList>
            <person name="Catto M.A."/>
            <person name="Caine P.B."/>
            <person name="Orr S.E."/>
            <person name="Hunt B.G."/>
            <person name="Goodisman M.A.D."/>
        </authorList>
    </citation>
    <scope>NUCLEOTIDE SEQUENCE [LARGE SCALE GENOMIC DNA]</scope>
    <source>
        <strain evidence="2">233</strain>
        <tissue evidence="2">Head and thorax</tissue>
    </source>
</reference>
<keyword evidence="3" id="KW-1185">Reference proteome</keyword>
<evidence type="ECO:0000256" key="1">
    <source>
        <dbReference type="SAM" id="MobiDB-lite"/>
    </source>
</evidence>
<proteinExistence type="predicted"/>
<protein>
    <submittedName>
        <fullName evidence="2">Uncharacterized protein</fullName>
    </submittedName>
</protein>
<dbReference type="Proteomes" id="UP001607302">
    <property type="component" value="Unassembled WGS sequence"/>
</dbReference>
<feature type="region of interest" description="Disordered" evidence="1">
    <location>
        <begin position="31"/>
        <end position="68"/>
    </location>
</feature>
<sequence>MPSSFHRFTLRPNTQLGPNNAIILTQSKHYQITSTAKRESEEPKSSSHRTIPKRRDSIWGNGTEPGMPGPCLILRIWMEHG</sequence>
<organism evidence="2 3">
    <name type="scientific">Vespula squamosa</name>
    <name type="common">Southern yellow jacket</name>
    <name type="synonym">Wasp</name>
    <dbReference type="NCBI Taxonomy" id="30214"/>
    <lineage>
        <taxon>Eukaryota</taxon>
        <taxon>Metazoa</taxon>
        <taxon>Ecdysozoa</taxon>
        <taxon>Arthropoda</taxon>
        <taxon>Hexapoda</taxon>
        <taxon>Insecta</taxon>
        <taxon>Pterygota</taxon>
        <taxon>Neoptera</taxon>
        <taxon>Endopterygota</taxon>
        <taxon>Hymenoptera</taxon>
        <taxon>Apocrita</taxon>
        <taxon>Aculeata</taxon>
        <taxon>Vespoidea</taxon>
        <taxon>Vespidae</taxon>
        <taxon>Vespinae</taxon>
        <taxon>Vespula</taxon>
    </lineage>
</organism>